<dbReference type="EMBL" id="JBHSWU010000263">
    <property type="protein sequence ID" value="MFC6724730.1"/>
    <property type="molecule type" value="Genomic_DNA"/>
</dbReference>
<feature type="transmembrane region" description="Helical" evidence="1">
    <location>
        <begin position="39"/>
        <end position="58"/>
    </location>
</feature>
<accession>A0ABD5RZF1</accession>
<evidence type="ECO:0000256" key="1">
    <source>
        <dbReference type="SAM" id="Phobius"/>
    </source>
</evidence>
<protein>
    <recommendedName>
        <fullName evidence="4">Transglycosylase associated protein</fullName>
    </recommendedName>
</protein>
<reference evidence="2 3" key="1">
    <citation type="journal article" date="2019" name="Int. J. Syst. Evol. Microbiol.">
        <title>The Global Catalogue of Microorganisms (GCM) 10K type strain sequencing project: providing services to taxonomists for standard genome sequencing and annotation.</title>
        <authorList>
            <consortium name="The Broad Institute Genomics Platform"/>
            <consortium name="The Broad Institute Genome Sequencing Center for Infectious Disease"/>
            <person name="Wu L."/>
            <person name="Ma J."/>
        </authorList>
    </citation>
    <scope>NUCLEOTIDE SEQUENCE [LARGE SCALE GENOMIC DNA]</scope>
    <source>
        <strain evidence="2 3">NBRC 111368</strain>
    </source>
</reference>
<gene>
    <name evidence="2" type="ORF">ACFQE1_10155</name>
</gene>
<evidence type="ECO:0008006" key="4">
    <source>
        <dbReference type="Google" id="ProtNLM"/>
    </source>
</evidence>
<evidence type="ECO:0000313" key="3">
    <source>
        <dbReference type="Proteomes" id="UP001596328"/>
    </source>
</evidence>
<dbReference type="Proteomes" id="UP001596328">
    <property type="component" value="Unassembled WGS sequence"/>
</dbReference>
<keyword evidence="1" id="KW-1133">Transmembrane helix</keyword>
<proteinExistence type="predicted"/>
<comment type="caution">
    <text evidence="2">The sequence shown here is derived from an EMBL/GenBank/DDBJ whole genome shotgun (WGS) entry which is preliminary data.</text>
</comment>
<feature type="transmembrane region" description="Helical" evidence="1">
    <location>
        <begin position="7"/>
        <end position="27"/>
    </location>
</feature>
<keyword evidence="1" id="KW-0812">Transmembrane</keyword>
<sequence>MASVGKSLIVGLAIGAGWFLGNIFLGGASFESALTGEGIAVSGAIFAGLVGAVATLLFR</sequence>
<keyword evidence="1" id="KW-0472">Membrane</keyword>
<evidence type="ECO:0000313" key="2">
    <source>
        <dbReference type="EMBL" id="MFC6724730.1"/>
    </source>
</evidence>
<dbReference type="AlphaFoldDB" id="A0ABD5RZF1"/>
<organism evidence="2 3">
    <name type="scientific">Halobium palmae</name>
    <dbReference type="NCBI Taxonomy" id="1776492"/>
    <lineage>
        <taxon>Archaea</taxon>
        <taxon>Methanobacteriati</taxon>
        <taxon>Methanobacteriota</taxon>
        <taxon>Stenosarchaea group</taxon>
        <taxon>Halobacteria</taxon>
        <taxon>Halobacteriales</taxon>
        <taxon>Haloferacaceae</taxon>
        <taxon>Halobium</taxon>
    </lineage>
</organism>
<name>A0ABD5RZF1_9EURY</name>
<keyword evidence="3" id="KW-1185">Reference proteome</keyword>